<accession>A0AA86PVE9</accession>
<organism evidence="2">
    <name type="scientific">Hexamita inflata</name>
    <dbReference type="NCBI Taxonomy" id="28002"/>
    <lineage>
        <taxon>Eukaryota</taxon>
        <taxon>Metamonada</taxon>
        <taxon>Diplomonadida</taxon>
        <taxon>Hexamitidae</taxon>
        <taxon>Hexamitinae</taxon>
        <taxon>Hexamita</taxon>
    </lineage>
</organism>
<comment type="caution">
    <text evidence="2">The sequence shown here is derived from an EMBL/GenBank/DDBJ whole genome shotgun (WGS) entry which is preliminary data.</text>
</comment>
<keyword evidence="4" id="KW-1185">Reference proteome</keyword>
<feature type="coiled-coil region" evidence="1">
    <location>
        <begin position="117"/>
        <end position="204"/>
    </location>
</feature>
<evidence type="ECO:0000313" key="4">
    <source>
        <dbReference type="Proteomes" id="UP001642409"/>
    </source>
</evidence>
<reference evidence="2" key="1">
    <citation type="submission" date="2023-06" db="EMBL/GenBank/DDBJ databases">
        <authorList>
            <person name="Kurt Z."/>
        </authorList>
    </citation>
    <scope>NUCLEOTIDE SEQUENCE</scope>
</reference>
<keyword evidence="1" id="KW-0175">Coiled coil</keyword>
<dbReference type="EMBL" id="CATOUU010000697">
    <property type="protein sequence ID" value="CAI9941822.1"/>
    <property type="molecule type" value="Genomic_DNA"/>
</dbReference>
<evidence type="ECO:0000313" key="2">
    <source>
        <dbReference type="EMBL" id="CAI9941822.1"/>
    </source>
</evidence>
<gene>
    <name evidence="3" type="ORF">HINF_LOCUS12955</name>
    <name evidence="2" type="ORF">HINF_LOCUS29467</name>
</gene>
<dbReference type="AlphaFoldDB" id="A0AA86PVE9"/>
<protein>
    <submittedName>
        <fullName evidence="3">Hypothetical_protein</fullName>
    </submittedName>
</protein>
<evidence type="ECO:0000313" key="3">
    <source>
        <dbReference type="EMBL" id="CAL5993219.1"/>
    </source>
</evidence>
<reference evidence="3 4" key="2">
    <citation type="submission" date="2024-07" db="EMBL/GenBank/DDBJ databases">
        <authorList>
            <person name="Akdeniz Z."/>
        </authorList>
    </citation>
    <scope>NUCLEOTIDE SEQUENCE [LARGE SCALE GENOMIC DNA]</scope>
</reference>
<name>A0AA86PVE9_9EUKA</name>
<dbReference type="Proteomes" id="UP001642409">
    <property type="component" value="Unassembled WGS sequence"/>
</dbReference>
<dbReference type="EMBL" id="CAXDID020000030">
    <property type="protein sequence ID" value="CAL5993219.1"/>
    <property type="molecule type" value="Genomic_DNA"/>
</dbReference>
<sequence length="361" mass="41619">MLSCRNVTGEINQIFEVVNSAASDISQLQQVKRIIDAMRKQPLQFLEVDVKQQVVGLMEDNQVLQNEVFQLSSLVKSLQEQREHLLNQPVQIQPVVEPPTPAFEVQSQNERQLSHQCNLLQSQLQQAQISVKQLQSQLSASQEAFHALKQKSAADQLQIQIQIQNQIQQQTTLQLQFANMSEQLNQLQNNNKQLKEELEIKNALISSNELIGQQEQKIQKIKSKTDLIGDKINQELTQIKIRTENIKQTIFAQNIQIQSDISRQLQILQNNVKKAVFKVKMEETKELEIKELQMEESFAQFTKTLQMPNLYHTEHYNDNIKTEISQNQQQSLLPVAVQIQQVESQTNAADDLIKEIDSYFQ</sequence>
<evidence type="ECO:0000256" key="1">
    <source>
        <dbReference type="SAM" id="Coils"/>
    </source>
</evidence>
<proteinExistence type="predicted"/>